<evidence type="ECO:0000256" key="1">
    <source>
        <dbReference type="ARBA" id="ARBA00004123"/>
    </source>
</evidence>
<comment type="subcellular location">
    <subcellularLocation>
        <location evidence="1 6">Nucleus</location>
    </subcellularLocation>
</comment>
<protein>
    <recommendedName>
        <fullName evidence="6">Enhancer of polycomb-like protein</fullName>
    </recommendedName>
</protein>
<feature type="compositionally biased region" description="Basic and acidic residues" evidence="7">
    <location>
        <begin position="121"/>
        <end position="133"/>
    </location>
</feature>
<feature type="region of interest" description="Disordered" evidence="7">
    <location>
        <begin position="449"/>
        <end position="477"/>
    </location>
</feature>
<evidence type="ECO:0000256" key="8">
    <source>
        <dbReference type="SAM" id="Phobius"/>
    </source>
</evidence>
<name>A0A6P5ERY4_ANACO</name>
<feature type="region of interest" description="Disordered" evidence="7">
    <location>
        <begin position="1"/>
        <end position="27"/>
    </location>
</feature>
<organism evidence="10 11">
    <name type="scientific">Ananas comosus</name>
    <name type="common">Pineapple</name>
    <name type="synonym">Ananas ananas</name>
    <dbReference type="NCBI Taxonomy" id="4615"/>
    <lineage>
        <taxon>Eukaryota</taxon>
        <taxon>Viridiplantae</taxon>
        <taxon>Streptophyta</taxon>
        <taxon>Embryophyta</taxon>
        <taxon>Tracheophyta</taxon>
        <taxon>Spermatophyta</taxon>
        <taxon>Magnoliopsida</taxon>
        <taxon>Liliopsida</taxon>
        <taxon>Poales</taxon>
        <taxon>Bromeliaceae</taxon>
        <taxon>Bromelioideae</taxon>
        <taxon>Ananas</taxon>
    </lineage>
</organism>
<evidence type="ECO:0000313" key="11">
    <source>
        <dbReference type="RefSeq" id="XP_020084048.1"/>
    </source>
</evidence>
<keyword evidence="4 6" id="KW-0804">Transcription</keyword>
<accession>A0A6P5ERY4</accession>
<feature type="compositionally biased region" description="Basic residues" evidence="7">
    <location>
        <begin position="458"/>
        <end position="477"/>
    </location>
</feature>
<sequence>MRRHARSEKRRRIVPDLGGGAAAEDPAAEIGSRVFPLRAPPPTASPVAMPTVGTRRSTKIFVPKSKNASSLPSSAVDAEEEAAAARVLRSGKRLALSKPVEKPTQGRDEWLRLLGGGSGGSDHRWSRDGERKGILGVSHGSRETDRKGLAPHTAGTFRHEASPADPLRAGAGAGAGAGSFPIVYARRKRPRPSDTGSASSPSSTGDVNLNKDKKYGIVFTRKQRRKRPNGGPTLAEEAELSIPCRSRNLAASVGIPECDVVTHLDGPILLAALVESKSSSLGRFSRLLVSILRCMRISRVRIRELCTLLLGGSVAGVFSLHGVHFLPVRCGKNNDVMWGVTAASCGLCNIYGARKFTPMLWVNFSALPSYFISLHVALLLGALYLPAVLRRYLMGSPANMSLDVEIEENDSDVHVETGSAGANLPVSLIPTLEKDKRLSIKEVLTQSTEDGDTAHGLRLQKHQKKRSSLRHSRSRHLPLRKNTVVSPSEAKRSSLLEPINVKALDSSLSDLLSNIDENGSLTPIGSHGKQKRSAVNSPIERMKEKLALAEVKQNIDSVHCKANILAVHSDMCSREEGAEIMLEVSDNNEWFLAVKVQDDTRIFYKPNDLRPCVVNRFTHAYMWTVEDGWKLEFLEKWDWLLFKELHTECRVRNSQDSSGKVIPIPGVQSISDQINGHVVPFVRPDEYIKVINDEVGRALAQESPFYDMDSGDERWLDELNSNRSDAMDGSFDAISREDFERIISIFEKDAYNNPDEDPDFERLAGRCADVLGREILLALYDYWIKKRSAKGVALLRVFQQGQPVRRAQLKSFFRKKRSFKRQRSQAGRGKSETLLPGRGKPETFLEEAEKEEALQRIQEADSAANKAVETAIQLRQRAQTLMANANLAVYKSIMALHIAESLQLSQSPDLSSCLLESEGDV</sequence>
<evidence type="ECO:0000256" key="4">
    <source>
        <dbReference type="ARBA" id="ARBA00023163"/>
    </source>
</evidence>
<evidence type="ECO:0000256" key="7">
    <source>
        <dbReference type="SAM" id="MobiDB-lite"/>
    </source>
</evidence>
<feature type="transmembrane region" description="Helical" evidence="8">
    <location>
        <begin position="305"/>
        <end position="324"/>
    </location>
</feature>
<evidence type="ECO:0000313" key="10">
    <source>
        <dbReference type="Proteomes" id="UP000515123"/>
    </source>
</evidence>
<dbReference type="GeneID" id="109707295"/>
<reference evidence="10" key="1">
    <citation type="journal article" date="2015" name="Nat. Genet.">
        <title>The pineapple genome and the evolution of CAM photosynthesis.</title>
        <authorList>
            <person name="Ming R."/>
            <person name="VanBuren R."/>
            <person name="Wai C.M."/>
            <person name="Tang H."/>
            <person name="Schatz M.C."/>
            <person name="Bowers J.E."/>
            <person name="Lyons E."/>
            <person name="Wang M.L."/>
            <person name="Chen J."/>
            <person name="Biggers E."/>
            <person name="Zhang J."/>
            <person name="Huang L."/>
            <person name="Zhang L."/>
            <person name="Miao W."/>
            <person name="Zhang J."/>
            <person name="Ye Z."/>
            <person name="Miao C."/>
            <person name="Lin Z."/>
            <person name="Wang H."/>
            <person name="Zhou H."/>
            <person name="Yim W.C."/>
            <person name="Priest H.D."/>
            <person name="Zheng C."/>
            <person name="Woodhouse M."/>
            <person name="Edger P.P."/>
            <person name="Guyot R."/>
            <person name="Guo H.B."/>
            <person name="Guo H."/>
            <person name="Zheng G."/>
            <person name="Singh R."/>
            <person name="Sharma A."/>
            <person name="Min X."/>
            <person name="Zheng Y."/>
            <person name="Lee H."/>
            <person name="Gurtowski J."/>
            <person name="Sedlazeck F.J."/>
            <person name="Harkess A."/>
            <person name="McKain M.R."/>
            <person name="Liao Z."/>
            <person name="Fang J."/>
            <person name="Liu J."/>
            <person name="Zhang X."/>
            <person name="Zhang Q."/>
            <person name="Hu W."/>
            <person name="Qin Y."/>
            <person name="Wang K."/>
            <person name="Chen L.Y."/>
            <person name="Shirley N."/>
            <person name="Lin Y.R."/>
            <person name="Liu L.Y."/>
            <person name="Hernandez A.G."/>
            <person name="Wright C.L."/>
            <person name="Bulone V."/>
            <person name="Tuskan G.A."/>
            <person name="Heath K."/>
            <person name="Zee F."/>
            <person name="Moore P.H."/>
            <person name="Sunkar R."/>
            <person name="Leebens-Mack J.H."/>
            <person name="Mockler T."/>
            <person name="Bennetzen J.L."/>
            <person name="Freeling M."/>
            <person name="Sankoff D."/>
            <person name="Paterson A.H."/>
            <person name="Zhu X."/>
            <person name="Yang X."/>
            <person name="Smith J.A."/>
            <person name="Cushman J.C."/>
            <person name="Paull R.E."/>
            <person name="Yu Q."/>
        </authorList>
    </citation>
    <scope>NUCLEOTIDE SEQUENCE [LARGE SCALE GENOMIC DNA]</scope>
    <source>
        <strain evidence="10">cv. F153</strain>
    </source>
</reference>
<dbReference type="Pfam" id="PF10513">
    <property type="entry name" value="EPL1"/>
    <property type="match status" value="1"/>
</dbReference>
<comment type="similarity">
    <text evidence="2 6">Belongs to the enhancer of polycomb family.</text>
</comment>
<keyword evidence="3 6" id="KW-0805">Transcription regulation</keyword>
<dbReference type="GO" id="GO:0005634">
    <property type="term" value="C:nucleus"/>
    <property type="evidence" value="ECO:0007669"/>
    <property type="project" value="UniProtKB-SubCell"/>
</dbReference>
<feature type="compositionally biased region" description="Basic residues" evidence="7">
    <location>
        <begin position="1"/>
        <end position="12"/>
    </location>
</feature>
<dbReference type="OrthoDB" id="435275at2759"/>
<feature type="region of interest" description="Disordered" evidence="7">
    <location>
        <begin position="821"/>
        <end position="842"/>
    </location>
</feature>
<keyword evidence="10" id="KW-1185">Reference proteome</keyword>
<evidence type="ECO:0000256" key="3">
    <source>
        <dbReference type="ARBA" id="ARBA00023015"/>
    </source>
</evidence>
<evidence type="ECO:0000256" key="2">
    <source>
        <dbReference type="ARBA" id="ARBA00008035"/>
    </source>
</evidence>
<dbReference type="InterPro" id="IPR024943">
    <property type="entry name" value="Enhancer_polycomb"/>
</dbReference>
<evidence type="ECO:0000256" key="5">
    <source>
        <dbReference type="ARBA" id="ARBA00023242"/>
    </source>
</evidence>
<reference evidence="11" key="2">
    <citation type="submission" date="2025-08" db="UniProtKB">
        <authorList>
            <consortium name="RefSeq"/>
        </authorList>
    </citation>
    <scope>IDENTIFICATION</scope>
    <source>
        <tissue evidence="11">Leaf</tissue>
    </source>
</reference>
<dbReference type="GO" id="GO:0006357">
    <property type="term" value="P:regulation of transcription by RNA polymerase II"/>
    <property type="evidence" value="ECO:0007669"/>
    <property type="project" value="InterPro"/>
</dbReference>
<keyword evidence="8" id="KW-0812">Transmembrane</keyword>
<proteinExistence type="inferred from homology"/>
<dbReference type="PANTHER" id="PTHR14898">
    <property type="entry name" value="ENHANCER OF POLYCOMB"/>
    <property type="match status" value="1"/>
</dbReference>
<keyword evidence="5 6" id="KW-0539">Nucleus</keyword>
<feature type="transmembrane region" description="Helical" evidence="8">
    <location>
        <begin position="336"/>
        <end position="353"/>
    </location>
</feature>
<keyword evidence="8" id="KW-0472">Membrane</keyword>
<feature type="region of interest" description="Disordered" evidence="7">
    <location>
        <begin position="115"/>
        <end position="173"/>
    </location>
</feature>
<gene>
    <name evidence="11" type="primary">LOC109707295</name>
</gene>
<feature type="region of interest" description="Disordered" evidence="7">
    <location>
        <begin position="188"/>
        <end position="210"/>
    </location>
</feature>
<feature type="domain" description="Enhancer of polycomb-like N-terminal" evidence="9">
    <location>
        <begin position="650"/>
        <end position="748"/>
    </location>
</feature>
<dbReference type="RefSeq" id="XP_020084048.1">
    <property type="nucleotide sequence ID" value="XM_020228459.1"/>
</dbReference>
<dbReference type="AlphaFoldDB" id="A0A6P5ERY4"/>
<dbReference type="GO" id="GO:0035267">
    <property type="term" value="C:NuA4 histone acetyltransferase complex"/>
    <property type="evidence" value="ECO:0007669"/>
    <property type="project" value="InterPro"/>
</dbReference>
<keyword evidence="8" id="KW-1133">Transmembrane helix</keyword>
<dbReference type="Proteomes" id="UP000515123">
    <property type="component" value="Linkage group 3"/>
</dbReference>
<feature type="region of interest" description="Disordered" evidence="7">
    <location>
        <begin position="58"/>
        <end position="78"/>
    </location>
</feature>
<dbReference type="InterPro" id="IPR019542">
    <property type="entry name" value="Enhancer_polycomb-like_N"/>
</dbReference>
<feature type="compositionally biased region" description="Low complexity" evidence="7">
    <location>
        <begin position="193"/>
        <end position="206"/>
    </location>
</feature>
<evidence type="ECO:0000256" key="6">
    <source>
        <dbReference type="RuleBase" id="RU361124"/>
    </source>
</evidence>
<feature type="transmembrane region" description="Helical" evidence="8">
    <location>
        <begin position="360"/>
        <end position="385"/>
    </location>
</feature>
<evidence type="ECO:0000259" key="9">
    <source>
        <dbReference type="Pfam" id="PF10513"/>
    </source>
</evidence>